<dbReference type="GO" id="GO:0005524">
    <property type="term" value="F:ATP binding"/>
    <property type="evidence" value="ECO:0007669"/>
    <property type="project" value="UniProtKB-UniRule"/>
</dbReference>
<dbReference type="PANTHER" id="PTHR43033">
    <property type="entry name" value="TRNA(ILE)-LYSIDINE SYNTHASE-RELATED"/>
    <property type="match status" value="1"/>
</dbReference>
<evidence type="ECO:0000256" key="4">
    <source>
        <dbReference type="ARBA" id="ARBA00022694"/>
    </source>
</evidence>
<keyword evidence="6 8" id="KW-0067">ATP-binding</keyword>
<name>A0A831ZM13_9BACT</name>
<dbReference type="InterPro" id="IPR012796">
    <property type="entry name" value="Lysidine-tRNA-synth_C"/>
</dbReference>
<evidence type="ECO:0000313" key="11">
    <source>
        <dbReference type="EMBL" id="HFK98011.1"/>
    </source>
</evidence>
<evidence type="ECO:0000256" key="5">
    <source>
        <dbReference type="ARBA" id="ARBA00022741"/>
    </source>
</evidence>
<dbReference type="GO" id="GO:0005737">
    <property type="term" value="C:cytoplasm"/>
    <property type="evidence" value="ECO:0007669"/>
    <property type="project" value="UniProtKB-SubCell"/>
</dbReference>
<keyword evidence="4 8" id="KW-0819">tRNA processing</keyword>
<comment type="function">
    <text evidence="8">Ligates lysine onto the cytidine present at position 34 of the AUA codon-specific tRNA(Ile) that contains the anticodon CAU, in an ATP-dependent manner. Cytidine is converted to lysidine, thus changing the amino acid specificity of the tRNA from methionine to isoleucine.</text>
</comment>
<keyword evidence="5 8" id="KW-0547">Nucleotide-binding</keyword>
<evidence type="ECO:0000256" key="2">
    <source>
        <dbReference type="ARBA" id="ARBA00022490"/>
    </source>
</evidence>
<dbReference type="InterPro" id="IPR012795">
    <property type="entry name" value="tRNA_Ile_lys_synt_N"/>
</dbReference>
<dbReference type="Pfam" id="PF01171">
    <property type="entry name" value="ATP_bind_3"/>
    <property type="match status" value="1"/>
</dbReference>
<feature type="domain" description="Lysidine-tRNA(Ile) synthetase C-terminal" evidence="10">
    <location>
        <begin position="426"/>
        <end position="498"/>
    </location>
</feature>
<dbReference type="Gene3D" id="3.40.50.620">
    <property type="entry name" value="HUPs"/>
    <property type="match status" value="1"/>
</dbReference>
<protein>
    <recommendedName>
        <fullName evidence="8">tRNA(Ile)-lysidine synthase</fullName>
        <ecNumber evidence="8">6.3.4.19</ecNumber>
    </recommendedName>
    <alternativeName>
        <fullName evidence="8">tRNA(Ile)-2-lysyl-cytidine synthase</fullName>
    </alternativeName>
    <alternativeName>
        <fullName evidence="8">tRNA(Ile)-lysidine synthetase</fullName>
    </alternativeName>
</protein>
<dbReference type="Gene3D" id="1.20.59.20">
    <property type="match status" value="1"/>
</dbReference>
<dbReference type="GO" id="GO:0006400">
    <property type="term" value="P:tRNA modification"/>
    <property type="evidence" value="ECO:0007669"/>
    <property type="project" value="UniProtKB-UniRule"/>
</dbReference>
<evidence type="ECO:0000256" key="8">
    <source>
        <dbReference type="HAMAP-Rule" id="MF_01161"/>
    </source>
</evidence>
<comment type="catalytic activity">
    <reaction evidence="7 8">
        <text>cytidine(34) in tRNA(Ile2) + L-lysine + ATP = lysidine(34) in tRNA(Ile2) + AMP + diphosphate + H(+)</text>
        <dbReference type="Rhea" id="RHEA:43744"/>
        <dbReference type="Rhea" id="RHEA-COMP:10625"/>
        <dbReference type="Rhea" id="RHEA-COMP:10670"/>
        <dbReference type="ChEBI" id="CHEBI:15378"/>
        <dbReference type="ChEBI" id="CHEBI:30616"/>
        <dbReference type="ChEBI" id="CHEBI:32551"/>
        <dbReference type="ChEBI" id="CHEBI:33019"/>
        <dbReference type="ChEBI" id="CHEBI:82748"/>
        <dbReference type="ChEBI" id="CHEBI:83665"/>
        <dbReference type="ChEBI" id="CHEBI:456215"/>
        <dbReference type="EC" id="6.3.4.19"/>
    </reaction>
</comment>
<feature type="compositionally biased region" description="Basic and acidic residues" evidence="9">
    <location>
        <begin position="1"/>
        <end position="14"/>
    </location>
</feature>
<dbReference type="AlphaFoldDB" id="A0A831ZM13"/>
<dbReference type="GO" id="GO:0032267">
    <property type="term" value="F:tRNA(Ile)-lysidine synthase activity"/>
    <property type="evidence" value="ECO:0007669"/>
    <property type="project" value="UniProtKB-EC"/>
</dbReference>
<dbReference type="PANTHER" id="PTHR43033:SF1">
    <property type="entry name" value="TRNA(ILE)-LYSIDINE SYNTHASE-RELATED"/>
    <property type="match status" value="1"/>
</dbReference>
<sequence length="504" mass="56792">MERRRAAPRRDAGERLAQVRSGSPAPRAGSRLQYVTGLLHPFEKNTLDVMRRRRLVHVGPVLGVAVSGGPDSVALLHVLHALQPFLSIQALIVLHYDHGLRGEDSAADRRFVEELAGRLGCEVIVGGGDVRGFQRDHRMSLEMAARLCRRAFYMEVMRRRDLHRLALGHTADDQAEEVLLRLCRGTGPGGLRGMQVETAEGFLRPLLWASRAEVLQYLRDTGRSFREDATNLEGFCQRNRVRHEVLPLLEKIFHPRVRQVLCRHADLAAEDDEYWARQVAEAWGRVVLAEGSDVVVFNALGMQALHQALSSRLFRKALKKIGFSTGIFAVHLQALEGLLREAPSGRQVILPAGGRAFREGFTVVLTKRGEEPPVGESREMFRPGRYPLPEFRAEIAIQEIAGQEVRIGEADPWTVLMDAHAVLWPLRVRTVRPGDRFRPLGGPGSKKLQDFFTDAKVPRTTRRRIPLLCDGEKICWVVGYRLDDRVKVRDGTRTVLHIQWRPLG</sequence>
<gene>
    <name evidence="8 11" type="primary">tilS</name>
    <name evidence="11" type="ORF">ENS06_11925</name>
</gene>
<dbReference type="EMBL" id="DSTK01000036">
    <property type="protein sequence ID" value="HFK98011.1"/>
    <property type="molecule type" value="Genomic_DNA"/>
</dbReference>
<dbReference type="NCBIfam" id="TIGR02432">
    <property type="entry name" value="lysidine_TilS_N"/>
    <property type="match status" value="1"/>
</dbReference>
<feature type="region of interest" description="Disordered" evidence="9">
    <location>
        <begin position="1"/>
        <end position="28"/>
    </location>
</feature>
<accession>A0A831ZM13</accession>
<comment type="caution">
    <text evidence="11">The sequence shown here is derived from an EMBL/GenBank/DDBJ whole genome shotgun (WGS) entry which is preliminary data.</text>
</comment>
<organism evidence="11">
    <name type="scientific">Desulfacinum infernum</name>
    <dbReference type="NCBI Taxonomy" id="35837"/>
    <lineage>
        <taxon>Bacteria</taxon>
        <taxon>Pseudomonadati</taxon>
        <taxon>Thermodesulfobacteriota</taxon>
        <taxon>Syntrophobacteria</taxon>
        <taxon>Syntrophobacterales</taxon>
        <taxon>Syntrophobacteraceae</taxon>
        <taxon>Desulfacinum</taxon>
    </lineage>
</organism>
<dbReference type="NCBIfam" id="TIGR02433">
    <property type="entry name" value="lysidine_TilS_C"/>
    <property type="match status" value="1"/>
</dbReference>
<dbReference type="InterPro" id="IPR011063">
    <property type="entry name" value="TilS/TtcA_N"/>
</dbReference>
<evidence type="ECO:0000259" key="10">
    <source>
        <dbReference type="SMART" id="SM00977"/>
    </source>
</evidence>
<comment type="domain">
    <text evidence="8">The N-terminal region contains the highly conserved SGGXDS motif, predicted to be a P-loop motif involved in ATP binding.</text>
</comment>
<feature type="binding site" evidence="8">
    <location>
        <begin position="67"/>
        <end position="72"/>
    </location>
    <ligand>
        <name>ATP</name>
        <dbReference type="ChEBI" id="CHEBI:30616"/>
    </ligand>
</feature>
<evidence type="ECO:0000256" key="3">
    <source>
        <dbReference type="ARBA" id="ARBA00022598"/>
    </source>
</evidence>
<keyword evidence="3 8" id="KW-0436">Ligase</keyword>
<comment type="subcellular location">
    <subcellularLocation>
        <location evidence="1 8">Cytoplasm</location>
    </subcellularLocation>
</comment>
<evidence type="ECO:0000256" key="1">
    <source>
        <dbReference type="ARBA" id="ARBA00004496"/>
    </source>
</evidence>
<dbReference type="InterPro" id="IPR014729">
    <property type="entry name" value="Rossmann-like_a/b/a_fold"/>
</dbReference>
<dbReference type="Pfam" id="PF11734">
    <property type="entry name" value="TilS_C"/>
    <property type="match status" value="1"/>
</dbReference>
<dbReference type="InterPro" id="IPR012094">
    <property type="entry name" value="tRNA_Ile_lys_synt"/>
</dbReference>
<evidence type="ECO:0000256" key="6">
    <source>
        <dbReference type="ARBA" id="ARBA00022840"/>
    </source>
</evidence>
<keyword evidence="2 8" id="KW-0963">Cytoplasm</keyword>
<dbReference type="HAMAP" id="MF_01161">
    <property type="entry name" value="tRNA_Ile_lys_synt"/>
    <property type="match status" value="1"/>
</dbReference>
<reference evidence="11" key="1">
    <citation type="journal article" date="2020" name="mSystems">
        <title>Genome- and Community-Level Interaction Insights into Carbon Utilization and Element Cycling Functions of Hydrothermarchaeota in Hydrothermal Sediment.</title>
        <authorList>
            <person name="Zhou Z."/>
            <person name="Liu Y."/>
            <person name="Xu W."/>
            <person name="Pan J."/>
            <person name="Luo Z.H."/>
            <person name="Li M."/>
        </authorList>
    </citation>
    <scope>NUCLEOTIDE SEQUENCE [LARGE SCALE GENOMIC DNA]</scope>
    <source>
        <strain evidence="11">SpSt-456</strain>
    </source>
</reference>
<evidence type="ECO:0000256" key="7">
    <source>
        <dbReference type="ARBA" id="ARBA00048539"/>
    </source>
</evidence>
<dbReference type="SUPFAM" id="SSF82829">
    <property type="entry name" value="MesJ substrate recognition domain-like"/>
    <property type="match status" value="1"/>
</dbReference>
<dbReference type="SUPFAM" id="SSF56037">
    <property type="entry name" value="PheT/TilS domain"/>
    <property type="match status" value="1"/>
</dbReference>
<proteinExistence type="inferred from homology"/>
<dbReference type="EC" id="6.3.4.19" evidence="8"/>
<dbReference type="CDD" id="cd01992">
    <property type="entry name" value="TilS_N"/>
    <property type="match status" value="1"/>
</dbReference>
<evidence type="ECO:0000256" key="9">
    <source>
        <dbReference type="SAM" id="MobiDB-lite"/>
    </source>
</evidence>
<dbReference type="SMART" id="SM00977">
    <property type="entry name" value="TilS_C"/>
    <property type="match status" value="1"/>
</dbReference>
<comment type="similarity">
    <text evidence="8">Belongs to the tRNA(Ile)-lysidine synthase family.</text>
</comment>
<dbReference type="SUPFAM" id="SSF52402">
    <property type="entry name" value="Adenine nucleotide alpha hydrolases-like"/>
    <property type="match status" value="1"/>
</dbReference>